<reference evidence="9 10" key="1">
    <citation type="submission" date="2016-10" db="EMBL/GenBank/DDBJ databases">
        <authorList>
            <person name="de Groot N.N."/>
        </authorList>
    </citation>
    <scope>NUCLEOTIDE SEQUENCE [LARGE SCALE GENOMIC DNA]</scope>
    <source>
        <strain evidence="9 10">DSM 29340</strain>
    </source>
</reference>
<comment type="similarity">
    <text evidence="2">Belongs to the class-I pyridoxal-phosphate-dependent aminotransferase family.</text>
</comment>
<dbReference type="EC" id="2.6.1.1" evidence="3"/>
<evidence type="ECO:0000313" key="9">
    <source>
        <dbReference type="EMBL" id="SEI52522.1"/>
    </source>
</evidence>
<dbReference type="EMBL" id="FNYD01000001">
    <property type="protein sequence ID" value="SEI52522.1"/>
    <property type="molecule type" value="Genomic_DNA"/>
</dbReference>
<feature type="domain" description="Aminotransferase class I/classII large" evidence="8">
    <location>
        <begin position="3"/>
        <end position="263"/>
    </location>
</feature>
<dbReference type="InterPro" id="IPR004839">
    <property type="entry name" value="Aminotransferase_I/II_large"/>
</dbReference>
<evidence type="ECO:0000256" key="6">
    <source>
        <dbReference type="ARBA" id="ARBA00022898"/>
    </source>
</evidence>
<dbReference type="GO" id="GO:0006520">
    <property type="term" value="P:amino acid metabolic process"/>
    <property type="evidence" value="ECO:0007669"/>
    <property type="project" value="InterPro"/>
</dbReference>
<dbReference type="PANTHER" id="PTHR46383:SF1">
    <property type="entry name" value="ASPARTATE AMINOTRANSFERASE"/>
    <property type="match status" value="1"/>
</dbReference>
<dbReference type="PANTHER" id="PTHR46383">
    <property type="entry name" value="ASPARTATE AMINOTRANSFERASE"/>
    <property type="match status" value="1"/>
</dbReference>
<keyword evidence="10" id="KW-1185">Reference proteome</keyword>
<evidence type="ECO:0000256" key="7">
    <source>
        <dbReference type="ARBA" id="ARBA00049185"/>
    </source>
</evidence>
<dbReference type="Gene3D" id="3.90.1150.10">
    <property type="entry name" value="Aspartate Aminotransferase, domain 1"/>
    <property type="match status" value="1"/>
</dbReference>
<keyword evidence="6" id="KW-0663">Pyridoxal phosphate</keyword>
<comment type="catalytic activity">
    <reaction evidence="7">
        <text>L-aspartate + 2-oxoglutarate = oxaloacetate + L-glutamate</text>
        <dbReference type="Rhea" id="RHEA:21824"/>
        <dbReference type="ChEBI" id="CHEBI:16452"/>
        <dbReference type="ChEBI" id="CHEBI:16810"/>
        <dbReference type="ChEBI" id="CHEBI:29985"/>
        <dbReference type="ChEBI" id="CHEBI:29991"/>
        <dbReference type="EC" id="2.6.1.1"/>
    </reaction>
</comment>
<comment type="cofactor">
    <cofactor evidence="1">
        <name>pyridoxal 5'-phosphate</name>
        <dbReference type="ChEBI" id="CHEBI:597326"/>
    </cofactor>
</comment>
<gene>
    <name evidence="9" type="ORF">SAMN05444007_101452</name>
</gene>
<accession>A0A1H6RMU2</accession>
<keyword evidence="9" id="KW-0670">Pyruvate</keyword>
<evidence type="ECO:0000256" key="3">
    <source>
        <dbReference type="ARBA" id="ARBA00012753"/>
    </source>
</evidence>
<keyword evidence="5" id="KW-0808">Transferase</keyword>
<dbReference type="Gene3D" id="3.40.640.10">
    <property type="entry name" value="Type I PLP-dependent aspartate aminotransferase-like (Major domain)"/>
    <property type="match status" value="1"/>
</dbReference>
<evidence type="ECO:0000256" key="4">
    <source>
        <dbReference type="ARBA" id="ARBA00022576"/>
    </source>
</evidence>
<sequence>MGDPLYATYEGVIRASGAAMVPVPLRPEDGFRLQAEDIAARITPRSRAILLNTPHNPTGAILTAEDIAAIGALAREHDLWIVSDEVYEDLVFDGATFVSPLAFEDLAERVVVASSISKSHAAPGFRSGWCIGPEAFAAAALPLSETMLFGNQPFIADMTERAVRDGSPVAAGMRTRFAARAALLQRRLDTETDLVVKMPEAGMFAMVNVAATGLTGAAYARDLLARGGVAVMPGSSFGQTMRDWVRVALTVEDARLDEACNRITTHLNQLKEDAA</sequence>
<dbReference type="STRING" id="1227549.SAMN05444007_101452"/>
<dbReference type="GO" id="GO:0030170">
    <property type="term" value="F:pyridoxal phosphate binding"/>
    <property type="evidence" value="ECO:0007669"/>
    <property type="project" value="InterPro"/>
</dbReference>
<dbReference type="InterPro" id="IPR015422">
    <property type="entry name" value="PyrdxlP-dep_Trfase_small"/>
</dbReference>
<dbReference type="Proteomes" id="UP000199379">
    <property type="component" value="Unassembled WGS sequence"/>
</dbReference>
<evidence type="ECO:0000313" key="10">
    <source>
        <dbReference type="Proteomes" id="UP000199379"/>
    </source>
</evidence>
<dbReference type="CDD" id="cd00609">
    <property type="entry name" value="AAT_like"/>
    <property type="match status" value="1"/>
</dbReference>
<dbReference type="GO" id="GO:0004069">
    <property type="term" value="F:L-aspartate:2-oxoglutarate aminotransferase activity"/>
    <property type="evidence" value="ECO:0007669"/>
    <property type="project" value="UniProtKB-EC"/>
</dbReference>
<proteinExistence type="inferred from homology"/>
<protein>
    <recommendedName>
        <fullName evidence="3">aspartate transaminase</fullName>
        <ecNumber evidence="3">2.6.1.1</ecNumber>
    </recommendedName>
</protein>
<keyword evidence="4" id="KW-0032">Aminotransferase</keyword>
<dbReference type="AlphaFoldDB" id="A0A1H6RMU2"/>
<evidence type="ECO:0000256" key="5">
    <source>
        <dbReference type="ARBA" id="ARBA00022679"/>
    </source>
</evidence>
<evidence type="ECO:0000256" key="1">
    <source>
        <dbReference type="ARBA" id="ARBA00001933"/>
    </source>
</evidence>
<evidence type="ECO:0000256" key="2">
    <source>
        <dbReference type="ARBA" id="ARBA00007441"/>
    </source>
</evidence>
<organism evidence="9 10">
    <name type="scientific">Cribrihabitans marinus</name>
    <dbReference type="NCBI Taxonomy" id="1227549"/>
    <lineage>
        <taxon>Bacteria</taxon>
        <taxon>Pseudomonadati</taxon>
        <taxon>Pseudomonadota</taxon>
        <taxon>Alphaproteobacteria</taxon>
        <taxon>Rhodobacterales</taxon>
        <taxon>Paracoccaceae</taxon>
        <taxon>Cribrihabitans</taxon>
    </lineage>
</organism>
<dbReference type="InterPro" id="IPR015421">
    <property type="entry name" value="PyrdxlP-dep_Trfase_major"/>
</dbReference>
<dbReference type="InterPro" id="IPR050596">
    <property type="entry name" value="AspAT/PAT-like"/>
</dbReference>
<evidence type="ECO:0000259" key="8">
    <source>
        <dbReference type="Pfam" id="PF00155"/>
    </source>
</evidence>
<dbReference type="InterPro" id="IPR015424">
    <property type="entry name" value="PyrdxlP-dep_Trfase"/>
</dbReference>
<dbReference type="SUPFAM" id="SSF53383">
    <property type="entry name" value="PLP-dependent transferases"/>
    <property type="match status" value="1"/>
</dbReference>
<dbReference type="Pfam" id="PF00155">
    <property type="entry name" value="Aminotran_1_2"/>
    <property type="match status" value="1"/>
</dbReference>
<name>A0A1H6RMU2_9RHOB</name>